<dbReference type="GO" id="GO:0042742">
    <property type="term" value="P:defense response to bacterium"/>
    <property type="evidence" value="ECO:0007669"/>
    <property type="project" value="UniProtKB-ARBA"/>
</dbReference>
<accession>A0AAV9AV09</accession>
<keyword evidence="1" id="KW-0677">Repeat</keyword>
<gene>
    <name evidence="5" type="ORF">QJS04_geneDACA006926</name>
</gene>
<dbReference type="SUPFAM" id="SSF52058">
    <property type="entry name" value="L domain-like"/>
    <property type="match status" value="1"/>
</dbReference>
<dbReference type="Pfam" id="PF23559">
    <property type="entry name" value="WHD_DRP"/>
    <property type="match status" value="1"/>
</dbReference>
<sequence>MNCAFSNIVVVFHGDIYHISLKKEKNVHHPELLDPAKQIIEMCDHRPIILMAIGNILSSRMQTPTEWQKVAKLISWALPVNSNEWSNVFRLVIGPERHPWQAYYKCLLYFGIFPRDHIIDAKTLTRLWVAEDFIQPTRWKTAEEVAEEYLEELIRRNIIEIVTVNSVGGVETCRIHKLFQVFCFLKAENTRFFSTNPSTNARRLVICKTTTVEEKPVIKNQPDPQNLQTLLAFEPDEQQLDCLYHGQPRLKVLHCEGHILRSFNIGGMHLLRYLYIKHTASEDDLYNISHLHHLQMLSVDFSCGYDTLVKPVIDLSRLRKLRHLILLHTSYLGEISLNGLEAAKGLQTLVGVNAGDWIESSLHKLTNLRTLKMKGCKDSHGEALAKSLVQMKRLVTLHLVGEGGFPSLPTLSSLVHLIELEMGNPLSYCNLNEPVPQSHKELPPSLKKLTLWRCQPTHYPMEFLGKLESLQALHDEVWHMERGDFPNLQVLELVGVKRVVEWIIDEGALSRLHQLSIVGCRNLKTLPRGLKHISTLRRLELSNSFEERIKEGTGEDWDEIKHVPEINARYVDLDENRDLRLQ</sequence>
<dbReference type="InterPro" id="IPR032675">
    <property type="entry name" value="LRR_dom_sf"/>
</dbReference>
<dbReference type="Gene3D" id="1.10.10.10">
    <property type="entry name" value="Winged helix-like DNA-binding domain superfamily/Winged helix DNA-binding domain"/>
    <property type="match status" value="1"/>
</dbReference>
<keyword evidence="2" id="KW-0611">Plant defense</keyword>
<reference evidence="5" key="2">
    <citation type="submission" date="2023-06" db="EMBL/GenBank/DDBJ databases">
        <authorList>
            <person name="Ma L."/>
            <person name="Liu K.-W."/>
            <person name="Li Z."/>
            <person name="Hsiao Y.-Y."/>
            <person name="Qi Y."/>
            <person name="Fu T."/>
            <person name="Tang G."/>
            <person name="Zhang D."/>
            <person name="Sun W.-H."/>
            <person name="Liu D.-K."/>
            <person name="Li Y."/>
            <person name="Chen G.-Z."/>
            <person name="Liu X.-D."/>
            <person name="Liao X.-Y."/>
            <person name="Jiang Y.-T."/>
            <person name="Yu X."/>
            <person name="Hao Y."/>
            <person name="Huang J."/>
            <person name="Zhao X.-W."/>
            <person name="Ke S."/>
            <person name="Chen Y.-Y."/>
            <person name="Wu W.-L."/>
            <person name="Hsu J.-L."/>
            <person name="Lin Y.-F."/>
            <person name="Huang M.-D."/>
            <person name="Li C.-Y."/>
            <person name="Huang L."/>
            <person name="Wang Z.-W."/>
            <person name="Zhao X."/>
            <person name="Zhong W.-Y."/>
            <person name="Peng D.-H."/>
            <person name="Ahmad S."/>
            <person name="Lan S."/>
            <person name="Zhang J.-S."/>
            <person name="Tsai W.-C."/>
            <person name="Van De Peer Y."/>
            <person name="Liu Z.-J."/>
        </authorList>
    </citation>
    <scope>NUCLEOTIDE SEQUENCE</scope>
    <source>
        <strain evidence="5">SCP</strain>
        <tissue evidence="5">Leaves</tissue>
    </source>
</reference>
<evidence type="ECO:0000259" key="4">
    <source>
        <dbReference type="Pfam" id="PF23598"/>
    </source>
</evidence>
<feature type="domain" description="Disease resistance protein winged helix" evidence="3">
    <location>
        <begin position="112"/>
        <end position="179"/>
    </location>
</feature>
<name>A0AAV9AV09_ACOGR</name>
<dbReference type="Pfam" id="PF23598">
    <property type="entry name" value="LRR_14"/>
    <property type="match status" value="1"/>
</dbReference>
<dbReference type="PANTHER" id="PTHR23155:SF1185">
    <property type="entry name" value="DISEASE RESISTANCE RPP8-LIKE PROTEIN 3-RELATED"/>
    <property type="match status" value="1"/>
</dbReference>
<keyword evidence="6" id="KW-1185">Reference proteome</keyword>
<dbReference type="InterPro" id="IPR058922">
    <property type="entry name" value="WHD_DRP"/>
</dbReference>
<proteinExistence type="predicted"/>
<evidence type="ECO:0000313" key="5">
    <source>
        <dbReference type="EMBL" id="KAK1267887.1"/>
    </source>
</evidence>
<dbReference type="InterPro" id="IPR044974">
    <property type="entry name" value="Disease_R_plants"/>
</dbReference>
<feature type="domain" description="Disease resistance R13L4/SHOC-2-like LRR" evidence="4">
    <location>
        <begin position="248"/>
        <end position="547"/>
    </location>
</feature>
<dbReference type="PANTHER" id="PTHR23155">
    <property type="entry name" value="DISEASE RESISTANCE PROTEIN RP"/>
    <property type="match status" value="1"/>
</dbReference>
<evidence type="ECO:0000313" key="6">
    <source>
        <dbReference type="Proteomes" id="UP001179952"/>
    </source>
</evidence>
<evidence type="ECO:0000256" key="2">
    <source>
        <dbReference type="ARBA" id="ARBA00022821"/>
    </source>
</evidence>
<comment type="caution">
    <text evidence="5">The sequence shown here is derived from an EMBL/GenBank/DDBJ whole genome shotgun (WGS) entry which is preliminary data.</text>
</comment>
<dbReference type="InterPro" id="IPR055414">
    <property type="entry name" value="LRR_R13L4/SHOC2-like"/>
</dbReference>
<evidence type="ECO:0000259" key="3">
    <source>
        <dbReference type="Pfam" id="PF23559"/>
    </source>
</evidence>
<evidence type="ECO:0000256" key="1">
    <source>
        <dbReference type="ARBA" id="ARBA00022737"/>
    </source>
</evidence>
<dbReference type="EMBL" id="JAUJYN010000006">
    <property type="protein sequence ID" value="KAK1267887.1"/>
    <property type="molecule type" value="Genomic_DNA"/>
</dbReference>
<protein>
    <submittedName>
        <fullName evidence="5">Disease resistance protein</fullName>
    </submittedName>
</protein>
<dbReference type="AlphaFoldDB" id="A0AAV9AV09"/>
<dbReference type="InterPro" id="IPR036388">
    <property type="entry name" value="WH-like_DNA-bd_sf"/>
</dbReference>
<dbReference type="Gene3D" id="3.80.10.10">
    <property type="entry name" value="Ribonuclease Inhibitor"/>
    <property type="match status" value="2"/>
</dbReference>
<dbReference type="Proteomes" id="UP001179952">
    <property type="component" value="Unassembled WGS sequence"/>
</dbReference>
<dbReference type="GO" id="GO:0009626">
    <property type="term" value="P:plant-type hypersensitive response"/>
    <property type="evidence" value="ECO:0007669"/>
    <property type="project" value="UniProtKB-ARBA"/>
</dbReference>
<reference evidence="5" key="1">
    <citation type="journal article" date="2023" name="Nat. Commun.">
        <title>Diploid and tetraploid genomes of Acorus and the evolution of monocots.</title>
        <authorList>
            <person name="Ma L."/>
            <person name="Liu K.W."/>
            <person name="Li Z."/>
            <person name="Hsiao Y.Y."/>
            <person name="Qi Y."/>
            <person name="Fu T."/>
            <person name="Tang G.D."/>
            <person name="Zhang D."/>
            <person name="Sun W.H."/>
            <person name="Liu D.K."/>
            <person name="Li Y."/>
            <person name="Chen G.Z."/>
            <person name="Liu X.D."/>
            <person name="Liao X.Y."/>
            <person name="Jiang Y.T."/>
            <person name="Yu X."/>
            <person name="Hao Y."/>
            <person name="Huang J."/>
            <person name="Zhao X.W."/>
            <person name="Ke S."/>
            <person name="Chen Y.Y."/>
            <person name="Wu W.L."/>
            <person name="Hsu J.L."/>
            <person name="Lin Y.F."/>
            <person name="Huang M.D."/>
            <person name="Li C.Y."/>
            <person name="Huang L."/>
            <person name="Wang Z.W."/>
            <person name="Zhao X."/>
            <person name="Zhong W.Y."/>
            <person name="Peng D.H."/>
            <person name="Ahmad S."/>
            <person name="Lan S."/>
            <person name="Zhang J.S."/>
            <person name="Tsai W.C."/>
            <person name="Van de Peer Y."/>
            <person name="Liu Z.J."/>
        </authorList>
    </citation>
    <scope>NUCLEOTIDE SEQUENCE</scope>
    <source>
        <strain evidence="5">SCP</strain>
    </source>
</reference>
<organism evidence="5 6">
    <name type="scientific">Acorus gramineus</name>
    <name type="common">Dwarf sweet flag</name>
    <dbReference type="NCBI Taxonomy" id="55184"/>
    <lineage>
        <taxon>Eukaryota</taxon>
        <taxon>Viridiplantae</taxon>
        <taxon>Streptophyta</taxon>
        <taxon>Embryophyta</taxon>
        <taxon>Tracheophyta</taxon>
        <taxon>Spermatophyta</taxon>
        <taxon>Magnoliopsida</taxon>
        <taxon>Liliopsida</taxon>
        <taxon>Acoraceae</taxon>
        <taxon>Acorus</taxon>
    </lineage>
</organism>
<dbReference type="GO" id="GO:0002758">
    <property type="term" value="P:innate immune response-activating signaling pathway"/>
    <property type="evidence" value="ECO:0007669"/>
    <property type="project" value="UniProtKB-ARBA"/>
</dbReference>
<dbReference type="FunFam" id="1.10.10.10:FF:000322">
    <property type="entry name" value="Probable disease resistance protein At1g63360"/>
    <property type="match status" value="1"/>
</dbReference>